<name>A0A3S9V4B9_9BACL</name>
<dbReference type="Gene3D" id="1.10.443.10">
    <property type="entry name" value="Intergrase catalytic core"/>
    <property type="match status" value="1"/>
</dbReference>
<dbReference type="EMBL" id="CP034346">
    <property type="protein sequence ID" value="AZS17403.1"/>
    <property type="molecule type" value="Genomic_DNA"/>
</dbReference>
<dbReference type="AlphaFoldDB" id="A0A3S9V4B9"/>
<dbReference type="GO" id="GO:0003677">
    <property type="term" value="F:DNA binding"/>
    <property type="evidence" value="ECO:0007669"/>
    <property type="project" value="InterPro"/>
</dbReference>
<dbReference type="InterPro" id="IPR050090">
    <property type="entry name" value="Tyrosine_recombinase_XerCD"/>
</dbReference>
<dbReference type="KEGG" id="plut:EI981_25260"/>
<organism evidence="3 4">
    <name type="scientific">Paenibacillus lutimineralis</name>
    <dbReference type="NCBI Taxonomy" id="2707005"/>
    <lineage>
        <taxon>Bacteria</taxon>
        <taxon>Bacillati</taxon>
        <taxon>Bacillota</taxon>
        <taxon>Bacilli</taxon>
        <taxon>Bacillales</taxon>
        <taxon>Paenibacillaceae</taxon>
        <taxon>Paenibacillus</taxon>
    </lineage>
</organism>
<keyword evidence="4" id="KW-1185">Reference proteome</keyword>
<accession>A0A3S9V4B9</accession>
<evidence type="ECO:0000313" key="3">
    <source>
        <dbReference type="EMBL" id="AZS17403.1"/>
    </source>
</evidence>
<dbReference type="CDD" id="cd01192">
    <property type="entry name" value="INT_C_like_3"/>
    <property type="match status" value="1"/>
</dbReference>
<dbReference type="GO" id="GO:0015074">
    <property type="term" value="P:DNA integration"/>
    <property type="evidence" value="ECO:0007669"/>
    <property type="project" value="InterPro"/>
</dbReference>
<dbReference type="InterPro" id="IPR013762">
    <property type="entry name" value="Integrase-like_cat_sf"/>
</dbReference>
<sequence>MNTVQPIRDSEVLQDIKDYLKDSNARNYIMFLIGINTGLRISDILRLRIRDVTGSHISIREKKTGKQKRILINSELKRELQPYIEGKPLNEYLIKSREGINRPITREMAYKIIRSIGDEFGLSELGCHTLRKTFGYIFYNDTTDKDIGMLMDFFNHASPKITLRYIGMEQDTMDMALKRHRA</sequence>
<dbReference type="PANTHER" id="PTHR30349">
    <property type="entry name" value="PHAGE INTEGRASE-RELATED"/>
    <property type="match status" value="1"/>
</dbReference>
<dbReference type="SUPFAM" id="SSF56349">
    <property type="entry name" value="DNA breaking-rejoining enzymes"/>
    <property type="match status" value="1"/>
</dbReference>
<feature type="domain" description="Tyr recombinase" evidence="2">
    <location>
        <begin position="3"/>
        <end position="181"/>
    </location>
</feature>
<dbReference type="PROSITE" id="PS51898">
    <property type="entry name" value="TYR_RECOMBINASE"/>
    <property type="match status" value="1"/>
</dbReference>
<keyword evidence="1" id="KW-0233">DNA recombination</keyword>
<evidence type="ECO:0000259" key="2">
    <source>
        <dbReference type="PROSITE" id="PS51898"/>
    </source>
</evidence>
<dbReference type="RefSeq" id="WP_127002938.1">
    <property type="nucleotide sequence ID" value="NZ_CP034346.1"/>
</dbReference>
<proteinExistence type="predicted"/>
<dbReference type="Pfam" id="PF00589">
    <property type="entry name" value="Phage_integrase"/>
    <property type="match status" value="1"/>
</dbReference>
<evidence type="ECO:0000313" key="4">
    <source>
        <dbReference type="Proteomes" id="UP000270678"/>
    </source>
</evidence>
<protein>
    <submittedName>
        <fullName evidence="3">Site-specific integrase</fullName>
    </submittedName>
</protein>
<dbReference type="OrthoDB" id="9788852at2"/>
<dbReference type="GO" id="GO:0006310">
    <property type="term" value="P:DNA recombination"/>
    <property type="evidence" value="ECO:0007669"/>
    <property type="project" value="UniProtKB-KW"/>
</dbReference>
<dbReference type="InterPro" id="IPR002104">
    <property type="entry name" value="Integrase_catalytic"/>
</dbReference>
<dbReference type="PANTHER" id="PTHR30349:SF82">
    <property type="entry name" value="INTEGRASE_RECOMBINASE YOEC-RELATED"/>
    <property type="match status" value="1"/>
</dbReference>
<dbReference type="Proteomes" id="UP000270678">
    <property type="component" value="Chromosome"/>
</dbReference>
<reference evidence="4" key="1">
    <citation type="submission" date="2018-12" db="EMBL/GenBank/DDBJ databases">
        <title>Complete genome sequence of Paenibacillus sp. MBLB1234.</title>
        <authorList>
            <person name="Nam Y.-D."/>
            <person name="Kang J."/>
            <person name="Chung W.-H."/>
            <person name="Park Y.S."/>
        </authorList>
    </citation>
    <scope>NUCLEOTIDE SEQUENCE [LARGE SCALE GENOMIC DNA]</scope>
    <source>
        <strain evidence="4">MBLB1234</strain>
    </source>
</reference>
<dbReference type="InterPro" id="IPR011010">
    <property type="entry name" value="DNA_brk_join_enz"/>
</dbReference>
<gene>
    <name evidence="3" type="ORF">EI981_25260</name>
</gene>
<evidence type="ECO:0000256" key="1">
    <source>
        <dbReference type="ARBA" id="ARBA00023172"/>
    </source>
</evidence>